<dbReference type="PROSITE" id="PS51918">
    <property type="entry name" value="RADICAL_SAM"/>
    <property type="match status" value="1"/>
</dbReference>
<name>A0ABT6TCH2_9BACL</name>
<dbReference type="SFLD" id="SFLDG01384">
    <property type="entry name" value="thioether_bond_formation_requi"/>
    <property type="match status" value="1"/>
</dbReference>
<dbReference type="InterPro" id="IPR013785">
    <property type="entry name" value="Aldolase_TIM"/>
</dbReference>
<proteinExistence type="predicted"/>
<evidence type="ECO:0000256" key="4">
    <source>
        <dbReference type="ARBA" id="ARBA00022723"/>
    </source>
</evidence>
<dbReference type="EMBL" id="JAGRPV010000001">
    <property type="protein sequence ID" value="MDI4643527.1"/>
    <property type="molecule type" value="Genomic_DNA"/>
</dbReference>
<keyword evidence="6" id="KW-0411">Iron-sulfur</keyword>
<comment type="caution">
    <text evidence="8">The sequence shown here is derived from an EMBL/GenBank/DDBJ whole genome shotgun (WGS) entry which is preliminary data.</text>
</comment>
<dbReference type="PROSITE" id="PS01305">
    <property type="entry name" value="MOAA_NIFB_PQQE"/>
    <property type="match status" value="1"/>
</dbReference>
<dbReference type="InterPro" id="IPR058240">
    <property type="entry name" value="rSAM_sf"/>
</dbReference>
<gene>
    <name evidence="8" type="ORF">KB449_01085</name>
</gene>
<sequence>MVCTSFIIKVTSRCNLNCSYCYMFNKGDTTFQSKPKIMLRETAILALNKIYSYSMKHKISEIDVVLHGGEPLLSGKEWVSWFLEKSEELKPANLRVAYCIQTNGTLLDNEWISIFKSRSVNIGISLDGEREIHDQNRIDHNGNGSYEKVTKGIDLLLKSGYKKWGVLVVADPEISGEDVYNHLLDLGVKNMDFLWPSYNHDNPPKKSEKSLAEYYISVFKAWYSDKNVEINIRWFSNVIRLLLSGNSRLDCVGPVPLNQVVIETDGSIEPADMLRTCRDGLTRLSLNVLENNIDELIQTDLFQKCLQNQELLPLNCKSCSIYKVCGGGYMADRWKTETGFSNSSVHCADLYDVITYIRYQVVEDLNDSNIKYQIIQE</sequence>
<evidence type="ECO:0000256" key="3">
    <source>
        <dbReference type="ARBA" id="ARBA00022691"/>
    </source>
</evidence>
<dbReference type="SFLD" id="SFLDS00029">
    <property type="entry name" value="Radical_SAM"/>
    <property type="match status" value="2"/>
</dbReference>
<dbReference type="CDD" id="cd01335">
    <property type="entry name" value="Radical_SAM"/>
    <property type="match status" value="1"/>
</dbReference>
<dbReference type="PANTHER" id="PTHR43273:SF8">
    <property type="entry name" value="RADICAL SAM DOMAIN PROTEIN"/>
    <property type="match status" value="1"/>
</dbReference>
<organism evidence="8 9">
    <name type="scientific">Cohnella hashimotonis</name>
    <dbReference type="NCBI Taxonomy" id="2826895"/>
    <lineage>
        <taxon>Bacteria</taxon>
        <taxon>Bacillati</taxon>
        <taxon>Bacillota</taxon>
        <taxon>Bacilli</taxon>
        <taxon>Bacillales</taxon>
        <taxon>Paenibacillaceae</taxon>
        <taxon>Cohnella</taxon>
    </lineage>
</organism>
<dbReference type="SFLD" id="SFLDG01386">
    <property type="entry name" value="main_SPASM_domain-containing"/>
    <property type="match status" value="2"/>
</dbReference>
<protein>
    <submittedName>
        <fullName evidence="8">Radical SAM protein</fullName>
    </submittedName>
</protein>
<dbReference type="Gene3D" id="3.20.20.70">
    <property type="entry name" value="Aldolase class I"/>
    <property type="match status" value="1"/>
</dbReference>
<dbReference type="Pfam" id="PF04055">
    <property type="entry name" value="Radical_SAM"/>
    <property type="match status" value="1"/>
</dbReference>
<evidence type="ECO:0000256" key="6">
    <source>
        <dbReference type="ARBA" id="ARBA00023014"/>
    </source>
</evidence>
<keyword evidence="9" id="KW-1185">Reference proteome</keyword>
<dbReference type="InterPro" id="IPR000385">
    <property type="entry name" value="MoaA_NifB_PqqE_Fe-S-bd_CS"/>
</dbReference>
<dbReference type="InterPro" id="IPR007197">
    <property type="entry name" value="rSAM"/>
</dbReference>
<dbReference type="PANTHER" id="PTHR43273">
    <property type="entry name" value="ANAEROBIC SULFATASE-MATURATING ENZYME HOMOLOG ASLB-RELATED"/>
    <property type="match status" value="1"/>
</dbReference>
<dbReference type="InterPro" id="IPR023867">
    <property type="entry name" value="Sulphatase_maturase_rSAM"/>
</dbReference>
<dbReference type="RefSeq" id="WP_282906583.1">
    <property type="nucleotide sequence ID" value="NZ_JAGRPV010000001.1"/>
</dbReference>
<keyword evidence="5" id="KW-0408">Iron</keyword>
<evidence type="ECO:0000256" key="2">
    <source>
        <dbReference type="ARBA" id="ARBA00022485"/>
    </source>
</evidence>
<dbReference type="SUPFAM" id="SSF102114">
    <property type="entry name" value="Radical SAM enzymes"/>
    <property type="match status" value="1"/>
</dbReference>
<evidence type="ECO:0000259" key="7">
    <source>
        <dbReference type="PROSITE" id="PS51918"/>
    </source>
</evidence>
<evidence type="ECO:0000256" key="5">
    <source>
        <dbReference type="ARBA" id="ARBA00023004"/>
    </source>
</evidence>
<dbReference type="SFLD" id="SFLDG01067">
    <property type="entry name" value="SPASM/twitch_domain_containing"/>
    <property type="match status" value="2"/>
</dbReference>
<evidence type="ECO:0000256" key="1">
    <source>
        <dbReference type="ARBA" id="ARBA00001966"/>
    </source>
</evidence>
<keyword evidence="3" id="KW-0949">S-adenosyl-L-methionine</keyword>
<comment type="cofactor">
    <cofactor evidence="1">
        <name>[4Fe-4S] cluster</name>
        <dbReference type="ChEBI" id="CHEBI:49883"/>
    </cofactor>
</comment>
<dbReference type="SFLD" id="SFLDG01072">
    <property type="entry name" value="dehydrogenase_like"/>
    <property type="match status" value="1"/>
</dbReference>
<accession>A0ABT6TCH2</accession>
<evidence type="ECO:0000313" key="9">
    <source>
        <dbReference type="Proteomes" id="UP001161691"/>
    </source>
</evidence>
<feature type="domain" description="Radical SAM core" evidence="7">
    <location>
        <begin position="1"/>
        <end position="225"/>
    </location>
</feature>
<evidence type="ECO:0000313" key="8">
    <source>
        <dbReference type="EMBL" id="MDI4643527.1"/>
    </source>
</evidence>
<keyword evidence="2" id="KW-0004">4Fe-4S</keyword>
<dbReference type="Proteomes" id="UP001161691">
    <property type="component" value="Unassembled WGS sequence"/>
</dbReference>
<keyword evidence="4" id="KW-0479">Metal-binding</keyword>
<reference evidence="8" key="1">
    <citation type="submission" date="2023-04" db="EMBL/GenBank/DDBJ databases">
        <title>Comparative genomic analysis of Cohnella hashimotonis sp. nov., isolated from the International Space Station.</title>
        <authorList>
            <person name="Venkateswaran K."/>
            <person name="Simpson A."/>
        </authorList>
    </citation>
    <scope>NUCLEOTIDE SEQUENCE</scope>
    <source>
        <strain evidence="8">F6_2S_P_1</strain>
    </source>
</reference>